<evidence type="ECO:0000313" key="5">
    <source>
        <dbReference type="Proteomes" id="UP000193866"/>
    </source>
</evidence>
<dbReference type="PANTHER" id="PTHR38730">
    <property type="entry name" value="SLL7028 PROTEIN"/>
    <property type="match status" value="1"/>
</dbReference>
<dbReference type="SUPFAM" id="SSF53300">
    <property type="entry name" value="vWA-like"/>
    <property type="match status" value="1"/>
</dbReference>
<evidence type="ECO:0000259" key="3">
    <source>
        <dbReference type="Pfam" id="PF13203"/>
    </source>
</evidence>
<feature type="compositionally biased region" description="Gly residues" evidence="1">
    <location>
        <begin position="162"/>
        <end position="182"/>
    </location>
</feature>
<dbReference type="OrthoDB" id="3837721at2"/>
<dbReference type="InterPro" id="IPR025154">
    <property type="entry name" value="Put_metallopeptidase_dom"/>
</dbReference>
<dbReference type="RefSeq" id="WP_085266409.1">
    <property type="nucleotide sequence ID" value="NZ_LQPG01000039.1"/>
</dbReference>
<dbReference type="Pfam" id="PF13203">
    <property type="entry name" value="DUF2201_N"/>
    <property type="match status" value="1"/>
</dbReference>
<dbReference type="AlphaFoldDB" id="A0A1X1YAT9"/>
<evidence type="ECO:0000259" key="2">
    <source>
        <dbReference type="Pfam" id="PF09967"/>
    </source>
</evidence>
<dbReference type="InterPro" id="IPR018698">
    <property type="entry name" value="VWA-like_dom"/>
</dbReference>
<feature type="region of interest" description="Disordered" evidence="1">
    <location>
        <begin position="160"/>
        <end position="182"/>
    </location>
</feature>
<name>A0A1X1YAT9_9MYCO</name>
<accession>A0A1X1YAT9</accession>
<comment type="caution">
    <text evidence="4">The sequence shown here is derived from an EMBL/GenBank/DDBJ whole genome shotgun (WGS) entry which is preliminary data.</text>
</comment>
<feature type="domain" description="VWA-like" evidence="2">
    <location>
        <begin position="309"/>
        <end position="435"/>
    </location>
</feature>
<gene>
    <name evidence="4" type="ORF">AWC16_20600</name>
</gene>
<reference evidence="4 5" key="1">
    <citation type="submission" date="2016-01" db="EMBL/GenBank/DDBJ databases">
        <title>The new phylogeny of the genus Mycobacterium.</title>
        <authorList>
            <person name="Tarcisio F."/>
            <person name="Conor M."/>
            <person name="Antonella G."/>
            <person name="Elisabetta G."/>
            <person name="Giulia F.S."/>
            <person name="Sara T."/>
            <person name="Anna F."/>
            <person name="Clotilde B."/>
            <person name="Roberto B."/>
            <person name="Veronica D.S."/>
            <person name="Fabio R."/>
            <person name="Monica P."/>
            <person name="Olivier J."/>
            <person name="Enrico T."/>
            <person name="Nicola S."/>
        </authorList>
    </citation>
    <scope>NUCLEOTIDE SEQUENCE [LARGE SCALE GENOMIC DNA]</scope>
    <source>
        <strain evidence="4 5">DSM 45394</strain>
    </source>
</reference>
<dbReference type="Gene3D" id="3.40.50.410">
    <property type="entry name" value="von Willebrand factor, type A domain"/>
    <property type="match status" value="1"/>
</dbReference>
<proteinExistence type="predicted"/>
<evidence type="ECO:0000256" key="1">
    <source>
        <dbReference type="SAM" id="MobiDB-lite"/>
    </source>
</evidence>
<dbReference type="PANTHER" id="PTHR38730:SF1">
    <property type="entry name" value="SLL7028 PROTEIN"/>
    <property type="match status" value="1"/>
</dbReference>
<protein>
    <recommendedName>
        <fullName evidence="6">VWFA domain-containing protein</fullName>
    </recommendedName>
</protein>
<organism evidence="4 5">
    <name type="scientific">Mycolicibacter longobardus</name>
    <dbReference type="NCBI Taxonomy" id="1108812"/>
    <lineage>
        <taxon>Bacteria</taxon>
        <taxon>Bacillati</taxon>
        <taxon>Actinomycetota</taxon>
        <taxon>Actinomycetes</taxon>
        <taxon>Mycobacteriales</taxon>
        <taxon>Mycobacteriaceae</taxon>
        <taxon>Mycolicibacter</taxon>
    </lineage>
</organism>
<sequence>MTNQVTVRELSADERGVYHTANLVAFEAMPYFADALFSVIPVAAIGMGTFAVDKNWRLYLDPARLIGKGAWSVQQVAAALLHEVGHLLRVHADRAAVLAQPLAHLAWNYAADAEINDDLIDAGVVLPVDPVTPAVLGCEPGGFAEDYYAAIADDYHDEPAVGGAGNGSQAGGDGSAGAGGDGAADSGGEFGCGSGSGCEANPGELIAEDAMGGRAGIDSATADLIREQVAVAVRDHAEGKGRGSVPAGVQRWADKVLTPPAVPWRRVLRVAIRRAIGQAAGRTDYSMARPSRRSRDVLFPGLRGPKIRVAVVVDTSGSMSAGDLAAALSEVQGVLRTAAVAREHVTVLTVDAAAAAPQRISRVQDIALIGGGGTDMRVGIAAAEALRPAPHVVVVLTDGDSPWPDAAGTAKLVCVIIGNERAATAVPEFATTVTIPSQAAAAA</sequence>
<feature type="domain" description="Putative metallopeptidase" evidence="3">
    <location>
        <begin position="21"/>
        <end position="294"/>
    </location>
</feature>
<dbReference type="Proteomes" id="UP000193866">
    <property type="component" value="Unassembled WGS sequence"/>
</dbReference>
<dbReference type="Pfam" id="PF09967">
    <property type="entry name" value="DUF2201"/>
    <property type="match status" value="1"/>
</dbReference>
<evidence type="ECO:0008006" key="6">
    <source>
        <dbReference type="Google" id="ProtNLM"/>
    </source>
</evidence>
<evidence type="ECO:0000313" key="4">
    <source>
        <dbReference type="EMBL" id="ORW08130.1"/>
    </source>
</evidence>
<dbReference type="CDD" id="cd00198">
    <property type="entry name" value="vWFA"/>
    <property type="match status" value="1"/>
</dbReference>
<keyword evidence="5" id="KW-1185">Reference proteome</keyword>
<dbReference type="EMBL" id="LQPG01000039">
    <property type="protein sequence ID" value="ORW08130.1"/>
    <property type="molecule type" value="Genomic_DNA"/>
</dbReference>
<dbReference type="InterPro" id="IPR036465">
    <property type="entry name" value="vWFA_dom_sf"/>
</dbReference>